<dbReference type="SUPFAM" id="SSF52499">
    <property type="entry name" value="Isochorismatase-like hydrolases"/>
    <property type="match status" value="1"/>
</dbReference>
<dbReference type="Pfam" id="PF00857">
    <property type="entry name" value="Isochorismatase"/>
    <property type="match status" value="1"/>
</dbReference>
<dbReference type="PANTHER" id="PTHR43540:SF14">
    <property type="entry name" value="ISOCHORISMATASE"/>
    <property type="match status" value="1"/>
</dbReference>
<evidence type="ECO:0000256" key="1">
    <source>
        <dbReference type="ARBA" id="ARBA00006336"/>
    </source>
</evidence>
<dbReference type="InterPro" id="IPR050272">
    <property type="entry name" value="Isochorismatase-like_hydrls"/>
</dbReference>
<dbReference type="CDD" id="cd01014">
    <property type="entry name" value="nicotinamidase_related"/>
    <property type="match status" value="1"/>
</dbReference>
<dbReference type="Proteomes" id="UP000605259">
    <property type="component" value="Unassembled WGS sequence"/>
</dbReference>
<evidence type="ECO:0000313" key="4">
    <source>
        <dbReference type="EMBL" id="GGE60031.1"/>
    </source>
</evidence>
<dbReference type="GO" id="GO:0016787">
    <property type="term" value="F:hydrolase activity"/>
    <property type="evidence" value="ECO:0007669"/>
    <property type="project" value="UniProtKB-KW"/>
</dbReference>
<dbReference type="InterPro" id="IPR036380">
    <property type="entry name" value="Isochorismatase-like_sf"/>
</dbReference>
<comment type="similarity">
    <text evidence="1">Belongs to the isochorismatase family.</text>
</comment>
<feature type="domain" description="Isochorismatase-like" evidence="3">
    <location>
        <begin position="4"/>
        <end position="143"/>
    </location>
</feature>
<keyword evidence="5" id="KW-1185">Reference proteome</keyword>
<organism evidence="4 5">
    <name type="scientific">Priestia taiwanensis</name>
    <dbReference type="NCBI Taxonomy" id="1347902"/>
    <lineage>
        <taxon>Bacteria</taxon>
        <taxon>Bacillati</taxon>
        <taxon>Bacillota</taxon>
        <taxon>Bacilli</taxon>
        <taxon>Bacillales</taxon>
        <taxon>Bacillaceae</taxon>
        <taxon>Priestia</taxon>
    </lineage>
</organism>
<comment type="caution">
    <text evidence="4">The sequence shown here is derived from an EMBL/GenBank/DDBJ whole genome shotgun (WGS) entry which is preliminary data.</text>
</comment>
<evidence type="ECO:0000313" key="5">
    <source>
        <dbReference type="Proteomes" id="UP000605259"/>
    </source>
</evidence>
<reference evidence="4" key="2">
    <citation type="submission" date="2020-09" db="EMBL/GenBank/DDBJ databases">
        <authorList>
            <person name="Sun Q."/>
            <person name="Zhou Y."/>
        </authorList>
    </citation>
    <scope>NUCLEOTIDE SEQUENCE</scope>
    <source>
        <strain evidence="4">CGMCC 1.12698</strain>
    </source>
</reference>
<evidence type="ECO:0000256" key="2">
    <source>
        <dbReference type="ARBA" id="ARBA00022801"/>
    </source>
</evidence>
<protein>
    <submittedName>
        <fullName evidence="4">Isochorismatase</fullName>
    </submittedName>
</protein>
<proteinExistence type="inferred from homology"/>
<name>A0A917ENL8_9BACI</name>
<evidence type="ECO:0000259" key="3">
    <source>
        <dbReference type="Pfam" id="PF00857"/>
    </source>
</evidence>
<reference evidence="4" key="1">
    <citation type="journal article" date="2014" name="Int. J. Syst. Evol. Microbiol.">
        <title>Complete genome sequence of Corynebacterium casei LMG S-19264T (=DSM 44701T), isolated from a smear-ripened cheese.</title>
        <authorList>
            <consortium name="US DOE Joint Genome Institute (JGI-PGF)"/>
            <person name="Walter F."/>
            <person name="Albersmeier A."/>
            <person name="Kalinowski J."/>
            <person name="Ruckert C."/>
        </authorList>
    </citation>
    <scope>NUCLEOTIDE SEQUENCE</scope>
    <source>
        <strain evidence="4">CGMCC 1.12698</strain>
    </source>
</reference>
<dbReference type="PANTHER" id="PTHR43540">
    <property type="entry name" value="PEROXYUREIDOACRYLATE/UREIDOACRYLATE AMIDOHYDROLASE-RELATED"/>
    <property type="match status" value="1"/>
</dbReference>
<dbReference type="InterPro" id="IPR000868">
    <property type="entry name" value="Isochorismatase-like_dom"/>
</dbReference>
<dbReference type="RefSeq" id="WP_188387137.1">
    <property type="nucleotide sequence ID" value="NZ_BMFK01000001.1"/>
</dbReference>
<dbReference type="EMBL" id="BMFK01000001">
    <property type="protein sequence ID" value="GGE60031.1"/>
    <property type="molecule type" value="Genomic_DNA"/>
</dbReference>
<sequence length="175" mass="20476">MKQALIVVDMQEVFFNHPQNYLLNKEQVVVNINELIKQAREKNIQIIFIQHTSQDEEHTMFEGKDDWKLHEGLVITSTDKIIQKSKWDSFYQTELLDYLRSNDIEQLIFAGAQTEFCFDTTIRAAFSAGYQQNILFKETHSTVNGAVLHASDIIKHHESMWNNRFLTVIDSEIKL</sequence>
<dbReference type="Gene3D" id="3.40.50.850">
    <property type="entry name" value="Isochorismatase-like"/>
    <property type="match status" value="1"/>
</dbReference>
<gene>
    <name evidence="4" type="ORF">GCM10007140_08040</name>
</gene>
<dbReference type="AlphaFoldDB" id="A0A917ENL8"/>
<accession>A0A917ENL8</accession>
<keyword evidence="2" id="KW-0378">Hydrolase</keyword>